<dbReference type="PANTHER" id="PTHR15104:SF0">
    <property type="entry name" value="DIHYDROPTERIDINE REDUCTASE"/>
    <property type="match status" value="1"/>
</dbReference>
<comment type="function">
    <text evidence="6">Catalyzes the conversion of quinonoid dihydrobiopterin into tetrahydrobiopterin.</text>
</comment>
<dbReference type="GO" id="GO:0070402">
    <property type="term" value="F:NADPH binding"/>
    <property type="evidence" value="ECO:0007669"/>
    <property type="project" value="TreeGrafter"/>
</dbReference>
<dbReference type="AlphaFoldDB" id="A0A8J5JTM3"/>
<sequence length="251" mass="26660">MSAGKIVVYGGRGALGAAVVKHFKAKDFWVGTIDLVANDEADVNIIVSREANWSAQADKVISGLEAALGSEKVDAFINVAGGWAGGNAGSKEFLKNCELMWSQSVWSSTITAQAASRFLKEGGLVTLPGAQPAINGTPGMIGYGLAKAAVHQLTKSLGEDKSGLPKGTTAVAILPVTLDTPMNRKWMSNFSTSGQLEVIDPLLAASCSSSRRMTRQNWSWLKTSYTSGCVIGHKIHVLVLYYLHCFALDIL</sequence>
<evidence type="ECO:0000256" key="6">
    <source>
        <dbReference type="ARBA" id="ARBA00037099"/>
    </source>
</evidence>
<dbReference type="Proteomes" id="UP000747542">
    <property type="component" value="Unassembled WGS sequence"/>
</dbReference>
<keyword evidence="5" id="KW-0783">Tetrahydrobiopterin biosynthesis</keyword>
<evidence type="ECO:0000256" key="8">
    <source>
        <dbReference type="ARBA" id="ARBA00039520"/>
    </source>
</evidence>
<name>A0A8J5JTM3_HOMAM</name>
<keyword evidence="14" id="KW-1185">Reference proteome</keyword>
<evidence type="ECO:0000256" key="10">
    <source>
        <dbReference type="ARBA" id="ARBA00042518"/>
    </source>
</evidence>
<evidence type="ECO:0000256" key="4">
    <source>
        <dbReference type="ARBA" id="ARBA00023002"/>
    </source>
</evidence>
<evidence type="ECO:0000256" key="12">
    <source>
        <dbReference type="ARBA" id="ARBA00047536"/>
    </source>
</evidence>
<dbReference type="InterPro" id="IPR036291">
    <property type="entry name" value="NAD(P)-bd_dom_sf"/>
</dbReference>
<keyword evidence="4" id="KW-0560">Oxidoreductase</keyword>
<dbReference type="PRINTS" id="PR00081">
    <property type="entry name" value="GDHRDH"/>
</dbReference>
<comment type="catalytic activity">
    <reaction evidence="12">
        <text>5,6,7,8-tetrahydropteridine + NAD(+) = 6,7-dihydropteridine + NADH + H(+)</text>
        <dbReference type="Rhea" id="RHEA:17869"/>
        <dbReference type="ChEBI" id="CHEBI:15378"/>
        <dbReference type="ChEBI" id="CHEBI:28889"/>
        <dbReference type="ChEBI" id="CHEBI:30156"/>
        <dbReference type="ChEBI" id="CHEBI:57540"/>
        <dbReference type="ChEBI" id="CHEBI:57945"/>
        <dbReference type="EC" id="1.5.1.34"/>
    </reaction>
    <physiologicalReaction direction="right-to-left" evidence="12">
        <dbReference type="Rhea" id="RHEA:17871"/>
    </physiologicalReaction>
</comment>
<evidence type="ECO:0000256" key="2">
    <source>
        <dbReference type="ARBA" id="ARBA00011738"/>
    </source>
</evidence>
<protein>
    <recommendedName>
        <fullName evidence="8">Dihydropteridine reductase</fullName>
        <ecNumber evidence="7">1.5.1.34</ecNumber>
    </recommendedName>
    <alternativeName>
        <fullName evidence="10">HDHPR</fullName>
    </alternativeName>
    <alternativeName>
        <fullName evidence="9">Quinoid dihydropteridine reductase</fullName>
    </alternativeName>
</protein>
<dbReference type="FunFam" id="3.40.50.720:FF:000157">
    <property type="entry name" value="Quinoid dihydropteridine reductase"/>
    <property type="match status" value="1"/>
</dbReference>
<dbReference type="PANTHER" id="PTHR15104">
    <property type="entry name" value="DIHYDROPTERIDINE REDUCTASE"/>
    <property type="match status" value="1"/>
</dbReference>
<evidence type="ECO:0000256" key="5">
    <source>
        <dbReference type="ARBA" id="ARBA00023007"/>
    </source>
</evidence>
<dbReference type="CDD" id="cd05334">
    <property type="entry name" value="DHPR_SDR_c_like"/>
    <property type="match status" value="1"/>
</dbReference>
<dbReference type="GO" id="GO:0006729">
    <property type="term" value="P:tetrahydrobiopterin biosynthetic process"/>
    <property type="evidence" value="ECO:0007669"/>
    <property type="project" value="UniProtKB-KW"/>
</dbReference>
<accession>A0A8J5JTM3</accession>
<dbReference type="Pfam" id="PF00106">
    <property type="entry name" value="adh_short"/>
    <property type="match status" value="1"/>
</dbReference>
<evidence type="ECO:0000313" key="14">
    <source>
        <dbReference type="Proteomes" id="UP000747542"/>
    </source>
</evidence>
<evidence type="ECO:0000256" key="11">
    <source>
        <dbReference type="ARBA" id="ARBA00047429"/>
    </source>
</evidence>
<dbReference type="GO" id="GO:0004155">
    <property type="term" value="F:6,7-dihydropteridine reductase activity"/>
    <property type="evidence" value="ECO:0007669"/>
    <property type="project" value="UniProtKB-EC"/>
</dbReference>
<dbReference type="EC" id="1.5.1.34" evidence="7"/>
<dbReference type="InterPro" id="IPR002347">
    <property type="entry name" value="SDR_fam"/>
</dbReference>
<proteinExistence type="inferred from homology"/>
<comment type="subunit">
    <text evidence="2">Homodimer.</text>
</comment>
<comment type="caution">
    <text evidence="13">The sequence shown here is derived from an EMBL/GenBank/DDBJ whole genome shotgun (WGS) entry which is preliminary data.</text>
</comment>
<gene>
    <name evidence="13" type="primary">QDPR-L</name>
    <name evidence="13" type="ORF">Hamer_G022325</name>
</gene>
<comment type="catalytic activity">
    <reaction evidence="11">
        <text>5,6,7,8-tetrahydropteridine + NADP(+) = 6,7-dihydropteridine + NADPH + H(+)</text>
        <dbReference type="Rhea" id="RHEA:17865"/>
        <dbReference type="ChEBI" id="CHEBI:15378"/>
        <dbReference type="ChEBI" id="CHEBI:28889"/>
        <dbReference type="ChEBI" id="CHEBI:30156"/>
        <dbReference type="ChEBI" id="CHEBI:57783"/>
        <dbReference type="ChEBI" id="CHEBI:58349"/>
        <dbReference type="EC" id="1.5.1.34"/>
    </reaction>
    <physiologicalReaction direction="right-to-left" evidence="11">
        <dbReference type="Rhea" id="RHEA:17867"/>
    </physiologicalReaction>
</comment>
<dbReference type="GO" id="GO:0006559">
    <property type="term" value="P:L-phenylalanine catabolic process"/>
    <property type="evidence" value="ECO:0007669"/>
    <property type="project" value="TreeGrafter"/>
</dbReference>
<comment type="similarity">
    <text evidence="1">Belongs to the short-chain dehydrogenases/reductases (SDR) family.</text>
</comment>
<evidence type="ECO:0000256" key="1">
    <source>
        <dbReference type="ARBA" id="ARBA00006484"/>
    </source>
</evidence>
<reference evidence="13" key="1">
    <citation type="journal article" date="2021" name="Sci. Adv.">
        <title>The American lobster genome reveals insights on longevity, neural, and immune adaptations.</title>
        <authorList>
            <person name="Polinski J.M."/>
            <person name="Zimin A.V."/>
            <person name="Clark K.F."/>
            <person name="Kohn A.B."/>
            <person name="Sadowski N."/>
            <person name="Timp W."/>
            <person name="Ptitsyn A."/>
            <person name="Khanna P."/>
            <person name="Romanova D.Y."/>
            <person name="Williams P."/>
            <person name="Greenwood S.J."/>
            <person name="Moroz L.L."/>
            <person name="Walt D.R."/>
            <person name="Bodnar A.G."/>
        </authorList>
    </citation>
    <scope>NUCLEOTIDE SEQUENCE</scope>
    <source>
        <strain evidence="13">GMGI-L3</strain>
    </source>
</reference>
<keyword evidence="3" id="KW-0521">NADP</keyword>
<evidence type="ECO:0000313" key="13">
    <source>
        <dbReference type="EMBL" id="KAG7162236.1"/>
    </source>
</evidence>
<organism evidence="13 14">
    <name type="scientific">Homarus americanus</name>
    <name type="common">American lobster</name>
    <dbReference type="NCBI Taxonomy" id="6706"/>
    <lineage>
        <taxon>Eukaryota</taxon>
        <taxon>Metazoa</taxon>
        <taxon>Ecdysozoa</taxon>
        <taxon>Arthropoda</taxon>
        <taxon>Crustacea</taxon>
        <taxon>Multicrustacea</taxon>
        <taxon>Malacostraca</taxon>
        <taxon>Eumalacostraca</taxon>
        <taxon>Eucarida</taxon>
        <taxon>Decapoda</taxon>
        <taxon>Pleocyemata</taxon>
        <taxon>Astacidea</taxon>
        <taxon>Nephropoidea</taxon>
        <taxon>Nephropidae</taxon>
        <taxon>Homarus</taxon>
    </lineage>
</organism>
<dbReference type="Gene3D" id="3.40.50.720">
    <property type="entry name" value="NAD(P)-binding Rossmann-like Domain"/>
    <property type="match status" value="1"/>
</dbReference>
<evidence type="ECO:0000256" key="3">
    <source>
        <dbReference type="ARBA" id="ARBA00022857"/>
    </source>
</evidence>
<dbReference type="SUPFAM" id="SSF51735">
    <property type="entry name" value="NAD(P)-binding Rossmann-fold domains"/>
    <property type="match status" value="1"/>
</dbReference>
<dbReference type="GO" id="GO:0005737">
    <property type="term" value="C:cytoplasm"/>
    <property type="evidence" value="ECO:0007669"/>
    <property type="project" value="TreeGrafter"/>
</dbReference>
<dbReference type="EMBL" id="JAHLQT010028009">
    <property type="protein sequence ID" value="KAG7162236.1"/>
    <property type="molecule type" value="Genomic_DNA"/>
</dbReference>
<dbReference type="GO" id="GO:0070404">
    <property type="term" value="F:NADH binding"/>
    <property type="evidence" value="ECO:0007669"/>
    <property type="project" value="TreeGrafter"/>
</dbReference>
<evidence type="ECO:0000256" key="7">
    <source>
        <dbReference type="ARBA" id="ARBA00039153"/>
    </source>
</evidence>
<evidence type="ECO:0000256" key="9">
    <source>
        <dbReference type="ARBA" id="ARBA00041348"/>
    </source>
</evidence>